<dbReference type="Gramene" id="PNT70858">
    <property type="protein sequence ID" value="PNT70858"/>
    <property type="gene ID" value="BRADI_2g19221v3"/>
</dbReference>
<dbReference type="Proteomes" id="UP000008810">
    <property type="component" value="Chromosome 2"/>
</dbReference>
<evidence type="ECO:0000313" key="2">
    <source>
        <dbReference type="EnsemblPlants" id="KQK05288"/>
    </source>
</evidence>
<dbReference type="AlphaFoldDB" id="A0A0Q3G1J3"/>
<reference evidence="2" key="3">
    <citation type="submission" date="2018-08" db="UniProtKB">
        <authorList>
            <consortium name="EnsemblPlants"/>
        </authorList>
    </citation>
    <scope>IDENTIFICATION</scope>
    <source>
        <strain evidence="2">cv. Bd21</strain>
    </source>
</reference>
<protein>
    <submittedName>
        <fullName evidence="1 2">Uncharacterized protein</fullName>
    </submittedName>
</protein>
<dbReference type="EnsemblPlants" id="PNT70858">
    <property type="protein sequence ID" value="PNT70858"/>
    <property type="gene ID" value="BRADI_2g19221v3"/>
</dbReference>
<proteinExistence type="predicted"/>
<gene>
    <name evidence="1" type="ORF">BRADI_2g19221v3</name>
</gene>
<dbReference type="EMBL" id="CM000881">
    <property type="protein sequence ID" value="KQK05288.1"/>
    <property type="molecule type" value="Genomic_DNA"/>
</dbReference>
<sequence length="51" mass="5970">MRRLASTNRDQSMQCRKGVQRAYVESRTSEHVQEFRVKNLLTAIINNKASF</sequence>
<dbReference type="Gramene" id="PNT70859">
    <property type="protein sequence ID" value="PNT70859"/>
    <property type="gene ID" value="BRADI_2g19221v3"/>
</dbReference>
<organism evidence="1">
    <name type="scientific">Brachypodium distachyon</name>
    <name type="common">Purple false brome</name>
    <name type="synonym">Trachynia distachya</name>
    <dbReference type="NCBI Taxonomy" id="15368"/>
    <lineage>
        <taxon>Eukaryota</taxon>
        <taxon>Viridiplantae</taxon>
        <taxon>Streptophyta</taxon>
        <taxon>Embryophyta</taxon>
        <taxon>Tracheophyta</taxon>
        <taxon>Spermatophyta</taxon>
        <taxon>Magnoliopsida</taxon>
        <taxon>Liliopsida</taxon>
        <taxon>Poales</taxon>
        <taxon>Poaceae</taxon>
        <taxon>BOP clade</taxon>
        <taxon>Pooideae</taxon>
        <taxon>Stipodae</taxon>
        <taxon>Brachypodieae</taxon>
        <taxon>Brachypodium</taxon>
    </lineage>
</organism>
<dbReference type="EMBL" id="CM000881">
    <property type="protein sequence ID" value="PNT70858.1"/>
    <property type="molecule type" value="Genomic_DNA"/>
</dbReference>
<dbReference type="EnsemblPlants" id="PNT70859">
    <property type="protein sequence ID" value="PNT70859"/>
    <property type="gene ID" value="BRADI_2g19221v3"/>
</dbReference>
<reference evidence="1" key="2">
    <citation type="submission" date="2017-06" db="EMBL/GenBank/DDBJ databases">
        <title>WGS assembly of Brachypodium distachyon.</title>
        <authorList>
            <consortium name="The International Brachypodium Initiative"/>
            <person name="Lucas S."/>
            <person name="Harmon-Smith M."/>
            <person name="Lail K."/>
            <person name="Tice H."/>
            <person name="Grimwood J."/>
            <person name="Bruce D."/>
            <person name="Barry K."/>
            <person name="Shu S."/>
            <person name="Lindquist E."/>
            <person name="Wang M."/>
            <person name="Pitluck S."/>
            <person name="Vogel J.P."/>
            <person name="Garvin D.F."/>
            <person name="Mockler T.C."/>
            <person name="Schmutz J."/>
            <person name="Rokhsar D."/>
            <person name="Bevan M.W."/>
        </authorList>
    </citation>
    <scope>NUCLEOTIDE SEQUENCE</scope>
    <source>
        <strain evidence="1">Bd21</strain>
    </source>
</reference>
<dbReference type="EnsemblPlants" id="KQK05288">
    <property type="protein sequence ID" value="KQK05288"/>
    <property type="gene ID" value="BRADI_2g19221v3"/>
</dbReference>
<evidence type="ECO:0000313" key="1">
    <source>
        <dbReference type="EMBL" id="KQK05288.1"/>
    </source>
</evidence>
<dbReference type="Gramene" id="KQK05288">
    <property type="protein sequence ID" value="KQK05288"/>
    <property type="gene ID" value="BRADI_2g19221v3"/>
</dbReference>
<reference evidence="1 2" key="1">
    <citation type="journal article" date="2010" name="Nature">
        <title>Genome sequencing and analysis of the model grass Brachypodium distachyon.</title>
        <authorList>
            <consortium name="International Brachypodium Initiative"/>
        </authorList>
    </citation>
    <scope>NUCLEOTIDE SEQUENCE [LARGE SCALE GENOMIC DNA]</scope>
    <source>
        <strain evidence="1 2">Bd21</strain>
    </source>
</reference>
<dbReference type="EnsemblPlants" id="PNT70860">
    <property type="protein sequence ID" value="PNT70860"/>
    <property type="gene ID" value="BRADI_2g19221v3"/>
</dbReference>
<name>A0A0Q3G1J3_BRADI</name>
<evidence type="ECO:0000313" key="3">
    <source>
        <dbReference type="Proteomes" id="UP000008810"/>
    </source>
</evidence>
<dbReference type="InParanoid" id="A0A0Q3G1J3"/>
<dbReference type="EMBL" id="CM000881">
    <property type="protein sequence ID" value="PNT70860.1"/>
    <property type="molecule type" value="Genomic_DNA"/>
</dbReference>
<dbReference type="Gramene" id="PNT70860">
    <property type="protein sequence ID" value="PNT70860"/>
    <property type="gene ID" value="BRADI_2g19221v3"/>
</dbReference>
<keyword evidence="3" id="KW-1185">Reference proteome</keyword>
<accession>A0A0Q3G1J3</accession>
<dbReference type="EMBL" id="CM000881">
    <property type="protein sequence ID" value="PNT70859.1"/>
    <property type="molecule type" value="Genomic_DNA"/>
</dbReference>